<comment type="cofactor">
    <cofactor evidence="1">
        <name>FMN</name>
        <dbReference type="ChEBI" id="CHEBI:58210"/>
    </cofactor>
</comment>
<dbReference type="Pfam" id="PF07992">
    <property type="entry name" value="Pyr_redox_2"/>
    <property type="match status" value="1"/>
</dbReference>
<keyword evidence="2" id="KW-0285">Flavoprotein</keyword>
<feature type="non-terminal residue" evidence="6">
    <location>
        <position position="301"/>
    </location>
</feature>
<dbReference type="SUPFAM" id="SSF51905">
    <property type="entry name" value="FAD/NAD(P)-binding domain"/>
    <property type="match status" value="1"/>
</dbReference>
<dbReference type="PANTHER" id="PTHR42917:SF2">
    <property type="entry name" value="2,4-DIENOYL-COA REDUCTASE [(2E)-ENOYL-COA-PRODUCING]"/>
    <property type="match status" value="1"/>
</dbReference>
<dbReference type="PRINTS" id="PR00469">
    <property type="entry name" value="PNDRDTASEII"/>
</dbReference>
<dbReference type="PANTHER" id="PTHR42917">
    <property type="entry name" value="2,4-DIENOYL-COA REDUCTASE"/>
    <property type="match status" value="1"/>
</dbReference>
<keyword evidence="4" id="KW-0560">Oxidoreductase</keyword>
<proteinExistence type="predicted"/>
<dbReference type="InterPro" id="IPR023753">
    <property type="entry name" value="FAD/NAD-binding_dom"/>
</dbReference>
<dbReference type="AlphaFoldDB" id="A0A382TKG4"/>
<organism evidence="6">
    <name type="scientific">marine metagenome</name>
    <dbReference type="NCBI Taxonomy" id="408172"/>
    <lineage>
        <taxon>unclassified sequences</taxon>
        <taxon>metagenomes</taxon>
        <taxon>ecological metagenomes</taxon>
    </lineage>
</organism>
<evidence type="ECO:0000256" key="2">
    <source>
        <dbReference type="ARBA" id="ARBA00022630"/>
    </source>
</evidence>
<evidence type="ECO:0000259" key="5">
    <source>
        <dbReference type="Pfam" id="PF07992"/>
    </source>
</evidence>
<accession>A0A382TKG4</accession>
<evidence type="ECO:0000256" key="3">
    <source>
        <dbReference type="ARBA" id="ARBA00022643"/>
    </source>
</evidence>
<dbReference type="EMBL" id="UINC01137313">
    <property type="protein sequence ID" value="SVD22576.1"/>
    <property type="molecule type" value="Genomic_DNA"/>
</dbReference>
<name>A0A382TKG4_9ZZZZ</name>
<evidence type="ECO:0000256" key="4">
    <source>
        <dbReference type="ARBA" id="ARBA00023002"/>
    </source>
</evidence>
<keyword evidence="3" id="KW-0288">FMN</keyword>
<evidence type="ECO:0000313" key="6">
    <source>
        <dbReference type="EMBL" id="SVD22576.1"/>
    </source>
</evidence>
<evidence type="ECO:0000256" key="1">
    <source>
        <dbReference type="ARBA" id="ARBA00001917"/>
    </source>
</evidence>
<protein>
    <recommendedName>
        <fullName evidence="5">FAD/NAD(P)-binding domain-containing protein</fullName>
    </recommendedName>
</protein>
<feature type="non-terminal residue" evidence="6">
    <location>
        <position position="1"/>
    </location>
</feature>
<dbReference type="Gene3D" id="3.40.50.720">
    <property type="entry name" value="NAD(P)-binding Rossmann-like Domain"/>
    <property type="match status" value="1"/>
</dbReference>
<reference evidence="6" key="1">
    <citation type="submission" date="2018-05" db="EMBL/GenBank/DDBJ databases">
        <authorList>
            <person name="Lanie J.A."/>
            <person name="Ng W.-L."/>
            <person name="Kazmierczak K.M."/>
            <person name="Andrzejewski T.M."/>
            <person name="Davidsen T.M."/>
            <person name="Wayne K.J."/>
            <person name="Tettelin H."/>
            <person name="Glass J.I."/>
            <person name="Rusch D."/>
            <person name="Podicherti R."/>
            <person name="Tsui H.-C.T."/>
            <person name="Winkler M.E."/>
        </authorList>
    </citation>
    <scope>NUCLEOTIDE SEQUENCE</scope>
</reference>
<dbReference type="InterPro" id="IPR051793">
    <property type="entry name" value="NADH:flavin_oxidoreductase"/>
</dbReference>
<dbReference type="GO" id="GO:0016491">
    <property type="term" value="F:oxidoreductase activity"/>
    <property type="evidence" value="ECO:0007669"/>
    <property type="project" value="UniProtKB-KW"/>
</dbReference>
<dbReference type="InterPro" id="IPR036188">
    <property type="entry name" value="FAD/NAD-bd_sf"/>
</dbReference>
<dbReference type="Gene3D" id="3.50.50.60">
    <property type="entry name" value="FAD/NAD(P)-binding domain"/>
    <property type="match status" value="1"/>
</dbReference>
<sequence>WHPERIEPRKSDDGILVVGGGPSGLECAVALGQRGYRVILSESLSELGGRVSRESSLPGLSEWGRVRDYRVQMLDRIPDVSVYRGNTLSAEEIIEFSSKDHFDYSHVMLATGSYWRNDGIGRNHREPVPGLEKIDVFTPDDIMNDISVKGRVVIYDDDHYYLGGVIAEKLRREGHEVLLVTPAATISSWSEWTLEQEQTQKLLIELGVEFATQTDLVSADAGMVELSCVFTDRRTEKDCDSLVLISERIPNDKLYHSLQEKSENLSEAGIKTLKCIGDCLAPSTIAAAVYSGHLAARELES</sequence>
<feature type="domain" description="FAD/NAD(P)-binding" evidence="5">
    <location>
        <begin position="15"/>
        <end position="258"/>
    </location>
</feature>
<gene>
    <name evidence="6" type="ORF">METZ01_LOCUS375430</name>
</gene>